<dbReference type="PANTHER" id="PTHR43652:SF2">
    <property type="entry name" value="BASIC AMINO ACID ANTIPORTER YFCC-RELATED"/>
    <property type="match status" value="1"/>
</dbReference>
<dbReference type="InterPro" id="IPR036721">
    <property type="entry name" value="RCK_C_sf"/>
</dbReference>
<name>A0A315Z0I6_SEDFL</name>
<dbReference type="Pfam" id="PF03600">
    <property type="entry name" value="CitMHS"/>
    <property type="match status" value="1"/>
</dbReference>
<sequence>MNNQLLALIMSPLTVQQSQWLVMGVMLFVIINLFLGRLKPSTTFFIAVMSLLVAGVVSPEQVLQGFANPQIITIILLILISSLLHKHYNVGKLLDILFKHIKSPKGFLLRMMVYSASLSSMINNTPVVAFMTSYVYGWGKKNQVPASKLLIPLSYATILGGMMTLVGTSTNLVLNGFIAQNNLAVFKFADFFVPGLLVTSLGIAYLYFWGYKLLPTTQEIFNEVQAMAPEYLIETEVSQRSVLVGEPLIKTPLQNFDGAYLIELHRGDEVISPIPEDLIVQSDDRLMYMGQTDRIMDIVNAGLGIDVPQHEEEKELIEALIPSSASFLRMAIDREKFKKQFDAEIIAIHRGGEKLQTKKNETVELRSGDLVLLSVGDRFFQIPAREKHFYILTQDAKEKEPKQKKELFIVGGIILTVVALMITGILTLFKGALLILTAFLLFRLVSFSDINKELDMNLVVVLVSALTLGNAFISTGTASILSNSFLSVFYPFGEIGILCGIFALTVLLTSFVTNVAAISIIFPIAYSIAHALGVDGTPFYLGIAFAASAAFLTPVSYQTNWMVYTPGNYTSKDFFRVGFPLTLIYTFTCIIFIIFKYDLVAF</sequence>
<dbReference type="AlphaFoldDB" id="A0A315Z0I6"/>
<dbReference type="SUPFAM" id="SSF116726">
    <property type="entry name" value="TrkA C-terminal domain-like"/>
    <property type="match status" value="2"/>
</dbReference>
<evidence type="ECO:0000313" key="10">
    <source>
        <dbReference type="Proteomes" id="UP000245535"/>
    </source>
</evidence>
<dbReference type="InterPro" id="IPR004680">
    <property type="entry name" value="Cit_transptr-like_dom"/>
</dbReference>
<evidence type="ECO:0000259" key="8">
    <source>
        <dbReference type="PROSITE" id="PS51202"/>
    </source>
</evidence>
<dbReference type="Pfam" id="PF00939">
    <property type="entry name" value="Na_sulph_symp"/>
    <property type="match status" value="1"/>
</dbReference>
<dbReference type="InterPro" id="IPR051679">
    <property type="entry name" value="DASS-Related_Transporters"/>
</dbReference>
<evidence type="ECO:0000256" key="6">
    <source>
        <dbReference type="ARBA" id="ARBA00023136"/>
    </source>
</evidence>
<evidence type="ECO:0000256" key="7">
    <source>
        <dbReference type="SAM" id="Phobius"/>
    </source>
</evidence>
<comment type="caution">
    <text evidence="9">The sequence shown here is derived from an EMBL/GenBank/DDBJ whole genome shotgun (WGS) entry which is preliminary data.</text>
</comment>
<keyword evidence="4" id="KW-0677">Repeat</keyword>
<dbReference type="Gene3D" id="3.30.70.1450">
    <property type="entry name" value="Regulator of K+ conductance, C-terminal domain"/>
    <property type="match status" value="1"/>
</dbReference>
<dbReference type="GO" id="GO:0005886">
    <property type="term" value="C:plasma membrane"/>
    <property type="evidence" value="ECO:0007669"/>
    <property type="project" value="TreeGrafter"/>
</dbReference>
<feature type="transmembrane region" description="Helical" evidence="7">
    <location>
        <begin position="501"/>
        <end position="526"/>
    </location>
</feature>
<accession>A0A315Z0I6</accession>
<feature type="transmembrane region" description="Helical" evidence="7">
    <location>
        <begin position="432"/>
        <end position="451"/>
    </location>
</feature>
<dbReference type="GO" id="GO:0008324">
    <property type="term" value="F:monoatomic cation transmembrane transporter activity"/>
    <property type="evidence" value="ECO:0007669"/>
    <property type="project" value="InterPro"/>
</dbReference>
<keyword evidence="5 7" id="KW-1133">Transmembrane helix</keyword>
<feature type="transmembrane region" description="Helical" evidence="7">
    <location>
        <begin position="538"/>
        <end position="557"/>
    </location>
</feature>
<evidence type="ECO:0000256" key="3">
    <source>
        <dbReference type="ARBA" id="ARBA00022692"/>
    </source>
</evidence>
<evidence type="ECO:0000256" key="4">
    <source>
        <dbReference type="ARBA" id="ARBA00022737"/>
    </source>
</evidence>
<feature type="transmembrane region" description="Helical" evidence="7">
    <location>
        <begin position="42"/>
        <end position="59"/>
    </location>
</feature>
<keyword evidence="6 7" id="KW-0472">Membrane</keyword>
<feature type="transmembrane region" description="Helical" evidence="7">
    <location>
        <begin position="20"/>
        <end position="36"/>
    </location>
</feature>
<dbReference type="InterPro" id="IPR006037">
    <property type="entry name" value="RCK_C"/>
</dbReference>
<feature type="transmembrane region" description="Helical" evidence="7">
    <location>
        <begin position="407"/>
        <end position="426"/>
    </location>
</feature>
<gene>
    <name evidence="9" type="ORF">BC781_109196</name>
</gene>
<proteinExistence type="predicted"/>
<feature type="transmembrane region" description="Helical" evidence="7">
    <location>
        <begin position="149"/>
        <end position="168"/>
    </location>
</feature>
<dbReference type="EMBL" id="QGDO01000009">
    <property type="protein sequence ID" value="PWJ36177.1"/>
    <property type="molecule type" value="Genomic_DNA"/>
</dbReference>
<evidence type="ECO:0000256" key="5">
    <source>
        <dbReference type="ARBA" id="ARBA00022989"/>
    </source>
</evidence>
<dbReference type="InterPro" id="IPR001898">
    <property type="entry name" value="SLC13A/DASS"/>
</dbReference>
<feature type="transmembrane region" description="Helical" evidence="7">
    <location>
        <begin position="458"/>
        <end position="481"/>
    </location>
</feature>
<dbReference type="RefSeq" id="WP_109622663.1">
    <property type="nucleotide sequence ID" value="NZ_QGDO01000009.1"/>
</dbReference>
<keyword evidence="2" id="KW-0813">Transport</keyword>
<evidence type="ECO:0000256" key="1">
    <source>
        <dbReference type="ARBA" id="ARBA00004141"/>
    </source>
</evidence>
<reference evidence="9 10" key="1">
    <citation type="submission" date="2018-03" db="EMBL/GenBank/DDBJ databases">
        <title>Genomic Encyclopedia of Archaeal and Bacterial Type Strains, Phase II (KMG-II): from individual species to whole genera.</title>
        <authorList>
            <person name="Goeker M."/>
        </authorList>
    </citation>
    <scope>NUCLEOTIDE SEQUENCE [LARGE SCALE GENOMIC DNA]</scope>
    <source>
        <strain evidence="9 10">DSM 28229</strain>
    </source>
</reference>
<evidence type="ECO:0000256" key="2">
    <source>
        <dbReference type="ARBA" id="ARBA00022448"/>
    </source>
</evidence>
<feature type="domain" description="RCK C-terminal" evidence="8">
    <location>
        <begin position="220"/>
        <end position="304"/>
    </location>
</feature>
<dbReference type="GO" id="GO:0006813">
    <property type="term" value="P:potassium ion transport"/>
    <property type="evidence" value="ECO:0007669"/>
    <property type="project" value="InterPro"/>
</dbReference>
<dbReference type="Proteomes" id="UP000245535">
    <property type="component" value="Unassembled WGS sequence"/>
</dbReference>
<dbReference type="PROSITE" id="PS01271">
    <property type="entry name" value="NA_SULFATE"/>
    <property type="match status" value="1"/>
</dbReference>
<dbReference type="OrthoDB" id="9765532at2"/>
<feature type="transmembrane region" description="Helical" evidence="7">
    <location>
        <begin position="71"/>
        <end position="88"/>
    </location>
</feature>
<feature type="transmembrane region" description="Helical" evidence="7">
    <location>
        <begin position="188"/>
        <end position="208"/>
    </location>
</feature>
<keyword evidence="10" id="KW-1185">Reference proteome</keyword>
<dbReference type="PANTHER" id="PTHR43652">
    <property type="entry name" value="BASIC AMINO ACID ANTIPORTER YFCC-RELATED"/>
    <property type="match status" value="1"/>
</dbReference>
<feature type="transmembrane region" description="Helical" evidence="7">
    <location>
        <begin position="577"/>
        <end position="595"/>
    </location>
</feature>
<organism evidence="9 10">
    <name type="scientific">Sediminitomix flava</name>
    <dbReference type="NCBI Taxonomy" id="379075"/>
    <lineage>
        <taxon>Bacteria</taxon>
        <taxon>Pseudomonadati</taxon>
        <taxon>Bacteroidota</taxon>
        <taxon>Cytophagia</taxon>
        <taxon>Cytophagales</taxon>
        <taxon>Flammeovirgaceae</taxon>
        <taxon>Sediminitomix</taxon>
    </lineage>
</organism>
<feature type="transmembrane region" description="Helical" evidence="7">
    <location>
        <begin position="108"/>
        <end position="137"/>
    </location>
</feature>
<comment type="subcellular location">
    <subcellularLocation>
        <location evidence="1">Membrane</location>
        <topology evidence="1">Multi-pass membrane protein</topology>
    </subcellularLocation>
</comment>
<dbReference type="InterPro" id="IPR031312">
    <property type="entry name" value="Na/sul_symport_CS"/>
</dbReference>
<dbReference type="PROSITE" id="PS51202">
    <property type="entry name" value="RCK_C"/>
    <property type="match status" value="1"/>
</dbReference>
<evidence type="ECO:0000313" key="9">
    <source>
        <dbReference type="EMBL" id="PWJ36177.1"/>
    </source>
</evidence>
<keyword evidence="3 7" id="KW-0812">Transmembrane</keyword>
<protein>
    <submittedName>
        <fullName evidence="9">Di/tricarboxylate transporter</fullName>
    </submittedName>
</protein>